<dbReference type="STRING" id="373903.Hore_21890"/>
<gene>
    <name evidence="1" type="ordered locus">Hore_21890</name>
</gene>
<evidence type="ECO:0000313" key="2">
    <source>
        <dbReference type="Proteomes" id="UP000000719"/>
    </source>
</evidence>
<reference evidence="1 2" key="1">
    <citation type="journal article" date="2009" name="PLoS ONE">
        <title>Genome analysis of the anaerobic thermohalophilic bacterium Halothermothrix orenii.</title>
        <authorList>
            <person name="Mavromatis K."/>
            <person name="Ivanova N."/>
            <person name="Anderson I."/>
            <person name="Lykidis A."/>
            <person name="Hooper S.D."/>
            <person name="Sun H."/>
            <person name="Kunin V."/>
            <person name="Lapidus A."/>
            <person name="Hugenholtz P."/>
            <person name="Patel B."/>
            <person name="Kyrpides N.C."/>
        </authorList>
    </citation>
    <scope>NUCLEOTIDE SEQUENCE [LARGE SCALE GENOMIC DNA]</scope>
    <source>
        <strain evidence="2">H 168 / OCM 544 / DSM 9562</strain>
    </source>
</reference>
<proteinExistence type="predicted"/>
<organism evidence="1 2">
    <name type="scientific">Halothermothrix orenii (strain H 168 / OCM 544 / DSM 9562)</name>
    <dbReference type="NCBI Taxonomy" id="373903"/>
    <lineage>
        <taxon>Bacteria</taxon>
        <taxon>Bacillati</taxon>
        <taxon>Bacillota</taxon>
        <taxon>Clostridia</taxon>
        <taxon>Halanaerobiales</taxon>
        <taxon>Halothermotrichaceae</taxon>
        <taxon>Halothermothrix</taxon>
    </lineage>
</organism>
<evidence type="ECO:0008006" key="3">
    <source>
        <dbReference type="Google" id="ProtNLM"/>
    </source>
</evidence>
<dbReference type="RefSeq" id="WP_015923904.1">
    <property type="nucleotide sequence ID" value="NC_011899.1"/>
</dbReference>
<sequence length="407" mass="47724">MKRFAIWFLVLVVLAAAVSAVHKIYDLRYLYRIYIKREFAINPKAEIRPDRVYKVRIWYYPYKRVITKEGKDEKEFFKEVAKEVERKYPNIQLKIGRLDFRKGRATLDRALKAGDPPDIYFNFSNQPYITKKLQVPAHLYLTREDYELLPPFMEEGRLWGFPFLIERQVWLARNNLPGLAEPVLTINRFDDLKDDSLILNYYDPTLLLQLLSLYGISDIEYNGKTLDNKTLEALRAVFKLAHNLRQAKIYGKAGQVDITMLKSFFQGKTVLLGPVNPWLKEVLSNRLSDSIVEVKLDNLVRVYTLTIFRQEPYRGDDHTKAAVEVARIIAQKKAYIMASDLGLIPAFRMKKEVEQSGDISIDRYKPVITLTPEERDYWYKNIIPLWVQFWEDNLSPEEALATIIKNN</sequence>
<dbReference type="AlphaFoldDB" id="B8D0J9"/>
<dbReference type="EMBL" id="CP001098">
    <property type="protein sequence ID" value="ACL70935.1"/>
    <property type="molecule type" value="Genomic_DNA"/>
</dbReference>
<dbReference type="eggNOG" id="COG2182">
    <property type="taxonomic scope" value="Bacteria"/>
</dbReference>
<protein>
    <recommendedName>
        <fullName evidence="3">Extracellular solute-binding protein family 1</fullName>
    </recommendedName>
</protein>
<keyword evidence="2" id="KW-1185">Reference proteome</keyword>
<dbReference type="KEGG" id="hor:Hore_21890"/>
<dbReference type="Gene3D" id="3.40.190.10">
    <property type="entry name" value="Periplasmic binding protein-like II"/>
    <property type="match status" value="1"/>
</dbReference>
<dbReference type="Proteomes" id="UP000000719">
    <property type="component" value="Chromosome"/>
</dbReference>
<evidence type="ECO:0000313" key="1">
    <source>
        <dbReference type="EMBL" id="ACL70935.1"/>
    </source>
</evidence>
<dbReference type="OrthoDB" id="9782846at2"/>
<dbReference type="SUPFAM" id="SSF53850">
    <property type="entry name" value="Periplasmic binding protein-like II"/>
    <property type="match status" value="1"/>
</dbReference>
<dbReference type="HOGENOM" id="CLU_675738_0_0_9"/>
<name>B8D0J9_HALOH</name>
<accession>B8D0J9</accession>